<organism evidence="6 7">
    <name type="scientific">Marinobacter nauticus</name>
    <name type="common">Marinobacter hydrocarbonoclasticus</name>
    <name type="synonym">Marinobacter aquaeolei</name>
    <dbReference type="NCBI Taxonomy" id="2743"/>
    <lineage>
        <taxon>Bacteria</taxon>
        <taxon>Pseudomonadati</taxon>
        <taxon>Pseudomonadota</taxon>
        <taxon>Gammaproteobacteria</taxon>
        <taxon>Pseudomonadales</taxon>
        <taxon>Marinobacteraceae</taxon>
        <taxon>Marinobacter</taxon>
    </lineage>
</organism>
<dbReference type="GO" id="GO:0046872">
    <property type="term" value="F:metal ion binding"/>
    <property type="evidence" value="ECO:0007669"/>
    <property type="project" value="UniProtKB-KW"/>
</dbReference>
<evidence type="ECO:0000256" key="4">
    <source>
        <dbReference type="ARBA" id="ARBA00022833"/>
    </source>
</evidence>
<sequence length="215" mass="23415">MSLKYKIVPVTPFEQNCTLLWCTETHKAAVVDPGGDLDRILAAAEDEGVILEKILLTHAHIDHAGGTAELAKSAGLPIEGPHKDDNFWIQGLAMQAQMFGFPAPEVFTPNRWLEDGDTVTVGNETLEVLHTPGHTPGHVVFFHRGSKLAQVGDVLFNGSIGRTDFPKGDYNTLIHSIREKLFPLGDDVSFICGHGPMSTLGQERATNPFVSDHRG</sequence>
<keyword evidence="3 6" id="KW-0378">Hydrolase</keyword>
<gene>
    <name evidence="6" type="ORF">DET61_11443</name>
</gene>
<dbReference type="InterPro" id="IPR036866">
    <property type="entry name" value="RibonucZ/Hydroxyglut_hydro"/>
</dbReference>
<proteinExistence type="predicted"/>
<name>A0A368X9K9_MARNT</name>
<dbReference type="Proteomes" id="UP000253647">
    <property type="component" value="Unassembled WGS sequence"/>
</dbReference>
<dbReference type="InterPro" id="IPR001279">
    <property type="entry name" value="Metallo-B-lactamas"/>
</dbReference>
<evidence type="ECO:0000259" key="5">
    <source>
        <dbReference type="SMART" id="SM00849"/>
    </source>
</evidence>
<accession>A0A368X9K9</accession>
<dbReference type="EMBL" id="QPJI01000014">
    <property type="protein sequence ID" value="RCW64643.1"/>
    <property type="molecule type" value="Genomic_DNA"/>
</dbReference>
<dbReference type="Gene3D" id="3.60.15.10">
    <property type="entry name" value="Ribonuclease Z/Hydroxyacylglutathione hydrolase-like"/>
    <property type="match status" value="1"/>
</dbReference>
<dbReference type="Pfam" id="PF00753">
    <property type="entry name" value="Lactamase_B"/>
    <property type="match status" value="1"/>
</dbReference>
<evidence type="ECO:0000313" key="6">
    <source>
        <dbReference type="EMBL" id="RCW64643.1"/>
    </source>
</evidence>
<keyword evidence="2" id="KW-0479">Metal-binding</keyword>
<evidence type="ECO:0000313" key="7">
    <source>
        <dbReference type="Proteomes" id="UP000253647"/>
    </source>
</evidence>
<evidence type="ECO:0000256" key="3">
    <source>
        <dbReference type="ARBA" id="ARBA00022801"/>
    </source>
</evidence>
<keyword evidence="4" id="KW-0862">Zinc</keyword>
<dbReference type="SMART" id="SM00849">
    <property type="entry name" value="Lactamase_B"/>
    <property type="match status" value="1"/>
</dbReference>
<dbReference type="PANTHER" id="PTHR46233">
    <property type="entry name" value="HYDROXYACYLGLUTATHIONE HYDROLASE GLOC"/>
    <property type="match status" value="1"/>
</dbReference>
<protein>
    <submittedName>
        <fullName evidence="6">Glyoxylase-like metal-dependent hydrolase (Beta-lactamase superfamily II)</fullName>
    </submittedName>
</protein>
<comment type="cofactor">
    <cofactor evidence="1">
        <name>Zn(2+)</name>
        <dbReference type="ChEBI" id="CHEBI:29105"/>
    </cofactor>
</comment>
<feature type="domain" description="Metallo-beta-lactamase" evidence="5">
    <location>
        <begin position="14"/>
        <end position="194"/>
    </location>
</feature>
<comment type="caution">
    <text evidence="6">The sequence shown here is derived from an EMBL/GenBank/DDBJ whole genome shotgun (WGS) entry which is preliminary data.</text>
</comment>
<dbReference type="AlphaFoldDB" id="A0A368X9K9"/>
<dbReference type="PANTHER" id="PTHR46233:SF3">
    <property type="entry name" value="HYDROXYACYLGLUTATHIONE HYDROLASE GLOC"/>
    <property type="match status" value="1"/>
</dbReference>
<dbReference type="CDD" id="cd07737">
    <property type="entry name" value="YcbL-like_MBL-fold"/>
    <property type="match status" value="1"/>
</dbReference>
<dbReference type="GO" id="GO:0016787">
    <property type="term" value="F:hydrolase activity"/>
    <property type="evidence" value="ECO:0007669"/>
    <property type="project" value="UniProtKB-KW"/>
</dbReference>
<evidence type="ECO:0000256" key="2">
    <source>
        <dbReference type="ARBA" id="ARBA00022723"/>
    </source>
</evidence>
<dbReference type="SUPFAM" id="SSF56281">
    <property type="entry name" value="Metallo-hydrolase/oxidoreductase"/>
    <property type="match status" value="1"/>
</dbReference>
<dbReference type="InterPro" id="IPR051453">
    <property type="entry name" value="MBL_Glyoxalase_II"/>
</dbReference>
<dbReference type="RefSeq" id="WP_114435024.1">
    <property type="nucleotide sequence ID" value="NZ_QPJI01000014.1"/>
</dbReference>
<reference evidence="6 7" key="1">
    <citation type="submission" date="2018-07" db="EMBL/GenBank/DDBJ databases">
        <title>Freshwater and sediment microbial communities from various areas in North America, analyzing microbe dynamics in response to fracking.</title>
        <authorList>
            <person name="Lamendella R."/>
        </authorList>
    </citation>
    <scope>NUCLEOTIDE SEQUENCE [LARGE SCALE GENOMIC DNA]</scope>
    <source>
        <strain evidence="6 7">105B</strain>
    </source>
</reference>
<evidence type="ECO:0000256" key="1">
    <source>
        <dbReference type="ARBA" id="ARBA00001947"/>
    </source>
</evidence>